<feature type="region of interest" description="Disordered" evidence="1">
    <location>
        <begin position="249"/>
        <end position="279"/>
    </location>
</feature>
<dbReference type="Proteomes" id="UP001303373">
    <property type="component" value="Chromosome 8"/>
</dbReference>
<sequence>MVSTRVLSALGSADQKILAHQWRRSGQCLRCFHASTGRRAESEPSAAPKKSATRQQRAAKVSEEVSNLANSTPPPIIPVKPARSTTSKDSPANEKKAPKFEDVKPKAIISSAGRKQLDLAGKAFNPAPVTKHTFLRAGSGSATLAVPDLISVIQDQAGKAKDIWDPILHLQRRARSGHVITSQRRRTAMQEARNEATDRLVIGKIDKRLASDAPAHAQPVVGEVIKMALKNPTFLALDVDKFSNKVASLLPASSQSPKEEALKRQRERREKLQANAAKN</sequence>
<organism evidence="2 3">
    <name type="scientific">Acrodontium crateriforme</name>
    <dbReference type="NCBI Taxonomy" id="150365"/>
    <lineage>
        <taxon>Eukaryota</taxon>
        <taxon>Fungi</taxon>
        <taxon>Dikarya</taxon>
        <taxon>Ascomycota</taxon>
        <taxon>Pezizomycotina</taxon>
        <taxon>Dothideomycetes</taxon>
        <taxon>Dothideomycetidae</taxon>
        <taxon>Mycosphaerellales</taxon>
        <taxon>Teratosphaeriaceae</taxon>
        <taxon>Acrodontium</taxon>
    </lineage>
</organism>
<keyword evidence="3" id="KW-1185">Reference proteome</keyword>
<protein>
    <submittedName>
        <fullName evidence="2">Uncharacterized protein</fullName>
    </submittedName>
</protein>
<proteinExistence type="predicted"/>
<feature type="compositionally biased region" description="Basic and acidic residues" evidence="1">
    <location>
        <begin position="257"/>
        <end position="272"/>
    </location>
</feature>
<evidence type="ECO:0000256" key="1">
    <source>
        <dbReference type="SAM" id="MobiDB-lite"/>
    </source>
</evidence>
<name>A0AAQ3RBJ9_9PEZI</name>
<feature type="compositionally biased region" description="Basic and acidic residues" evidence="1">
    <location>
        <begin position="91"/>
        <end position="102"/>
    </location>
</feature>
<reference evidence="2 3" key="1">
    <citation type="submission" date="2023-11" db="EMBL/GenBank/DDBJ databases">
        <title>An acidophilic fungus is an integral part of prey digestion in a carnivorous sundew plant.</title>
        <authorList>
            <person name="Tsai I.J."/>
        </authorList>
    </citation>
    <scope>NUCLEOTIDE SEQUENCE [LARGE SCALE GENOMIC DNA]</scope>
    <source>
        <strain evidence="2">169a</strain>
    </source>
</reference>
<evidence type="ECO:0000313" key="2">
    <source>
        <dbReference type="EMBL" id="WPH02610.1"/>
    </source>
</evidence>
<dbReference type="AlphaFoldDB" id="A0AAQ3RBJ9"/>
<evidence type="ECO:0000313" key="3">
    <source>
        <dbReference type="Proteomes" id="UP001303373"/>
    </source>
</evidence>
<feature type="region of interest" description="Disordered" evidence="1">
    <location>
        <begin position="35"/>
        <end position="102"/>
    </location>
</feature>
<accession>A0AAQ3RBJ9</accession>
<dbReference type="EMBL" id="CP138587">
    <property type="protein sequence ID" value="WPH02610.1"/>
    <property type="molecule type" value="Genomic_DNA"/>
</dbReference>
<gene>
    <name evidence="2" type="ORF">R9X50_00547500</name>
</gene>